<organism evidence="1">
    <name type="scientific">marine metagenome</name>
    <dbReference type="NCBI Taxonomy" id="408172"/>
    <lineage>
        <taxon>unclassified sequences</taxon>
        <taxon>metagenomes</taxon>
        <taxon>ecological metagenomes</taxon>
    </lineage>
</organism>
<dbReference type="EMBL" id="UINC01018326">
    <property type="protein sequence ID" value="SVA76879.1"/>
    <property type="molecule type" value="Genomic_DNA"/>
</dbReference>
<sequence>MSTRSAIGYFTPSKKIRAVYCHWDGYPSNNGRILMEHYTDLDKIKELVALGDLSSLGKNIGSKKEEFYPGEGQRILDETYAYRRDRDDKGTDAIEYDNAADYVSDMTEMNVEFCYLWNGTDWIVHDVLHSTPRGSYHDYPEFDFVEFILANEHDCA</sequence>
<name>A0A381YIK3_9ZZZZ</name>
<evidence type="ECO:0000313" key="1">
    <source>
        <dbReference type="EMBL" id="SVA76879.1"/>
    </source>
</evidence>
<protein>
    <submittedName>
        <fullName evidence="1">Uncharacterized protein</fullName>
    </submittedName>
</protein>
<proteinExistence type="predicted"/>
<dbReference type="AlphaFoldDB" id="A0A381YIK3"/>
<reference evidence="1" key="1">
    <citation type="submission" date="2018-05" db="EMBL/GenBank/DDBJ databases">
        <authorList>
            <person name="Lanie J.A."/>
            <person name="Ng W.-L."/>
            <person name="Kazmierczak K.M."/>
            <person name="Andrzejewski T.M."/>
            <person name="Davidsen T.M."/>
            <person name="Wayne K.J."/>
            <person name="Tettelin H."/>
            <person name="Glass J.I."/>
            <person name="Rusch D."/>
            <person name="Podicherti R."/>
            <person name="Tsui H.-C.T."/>
            <person name="Winkler M.E."/>
        </authorList>
    </citation>
    <scope>NUCLEOTIDE SEQUENCE</scope>
</reference>
<accession>A0A381YIK3</accession>
<gene>
    <name evidence="1" type="ORF">METZ01_LOCUS129733</name>
</gene>